<feature type="region of interest" description="Disordered" evidence="1">
    <location>
        <begin position="28"/>
        <end position="65"/>
    </location>
</feature>
<sequence>MVVRSLIYGVIDKVPVVNNINHFIQERSQMTDASSTSSSDSNSDDADSDEMTDDENLQEVVLPQSPKQKIHAKIIRNRTNSPVLDPQLVEQGELNALFDSPTKKRVSAVDKSHIKPVSARLSKRKAEKVEKIETPDLDTLTSPTLVDESDSVSTPQQTALSSFSEQQRGSAKEGKKYHVEQYMNDQNSKFNELITNNIGAVLKEDDDEEQEEESDNIVFNYNKDLNPGVALLSMVYDNRKVIASSVYKYGKQQVSSRLPYIPFINPKKVVTQEETNEYLVGNKQERLSSPFASPLLGKALMTLDSSRAVTKLQQDEEISVDLSQQNILDQQKFDQLMTNLDDEVKIDIFLDSLDEKTKINLLHSLRKDLNMYNDQDATLSPQSAVKTLYYNENISTIDKVQIFIIISVKLFITGIKLFIPITRYLVYKFQQNQMYIFNAKNMNKFFNFLIKFMNYLDLKLNDNQQLINQLSKQDYVKTEENIEEMFNDFNKRTKSYFKPKYFKDKFIAKDDYVKRGMFDLVMKNVVSDGEEEEDEEVEVAARKMVKNYEQDPNYAMYFTGKSIDSSARESETGSFIDEEDEVDDYEKDEEGEEESDAYATATSKRSGSFSDASRQSSFSRQRKYMRY</sequence>
<dbReference type="OrthoDB" id="4020218at2759"/>
<feature type="compositionally biased region" description="Low complexity" evidence="1">
    <location>
        <begin position="605"/>
        <end position="619"/>
    </location>
</feature>
<dbReference type="AlphaFoldDB" id="A0A8X7NP01"/>
<name>A0A8X7NP01_CANPA</name>
<evidence type="ECO:0000256" key="2">
    <source>
        <dbReference type="SAM" id="Phobius"/>
    </source>
</evidence>
<keyword evidence="2" id="KW-0472">Membrane</keyword>
<gene>
    <name evidence="3" type="ORF">FOB60_000257</name>
</gene>
<feature type="region of interest" description="Disordered" evidence="1">
    <location>
        <begin position="565"/>
        <end position="627"/>
    </location>
</feature>
<protein>
    <submittedName>
        <fullName evidence="3">Uncharacterized protein</fullName>
    </submittedName>
</protein>
<comment type="caution">
    <text evidence="3">The sequence shown here is derived from an EMBL/GenBank/DDBJ whole genome shotgun (WGS) entry which is preliminary data.</text>
</comment>
<feature type="compositionally biased region" description="Acidic residues" evidence="1">
    <location>
        <begin position="42"/>
        <end position="57"/>
    </location>
</feature>
<evidence type="ECO:0000313" key="4">
    <source>
        <dbReference type="Proteomes" id="UP000590412"/>
    </source>
</evidence>
<organism evidence="3 4">
    <name type="scientific">Candida parapsilosis</name>
    <name type="common">Yeast</name>
    <dbReference type="NCBI Taxonomy" id="5480"/>
    <lineage>
        <taxon>Eukaryota</taxon>
        <taxon>Fungi</taxon>
        <taxon>Dikarya</taxon>
        <taxon>Ascomycota</taxon>
        <taxon>Saccharomycotina</taxon>
        <taxon>Pichiomycetes</taxon>
        <taxon>Debaryomycetaceae</taxon>
        <taxon>Candida/Lodderomyces clade</taxon>
        <taxon>Candida</taxon>
    </lineage>
</organism>
<feature type="compositionally biased region" description="Polar residues" evidence="1">
    <location>
        <begin position="151"/>
        <end position="169"/>
    </location>
</feature>
<evidence type="ECO:0000313" key="3">
    <source>
        <dbReference type="EMBL" id="KAF6058675.1"/>
    </source>
</evidence>
<dbReference type="Proteomes" id="UP000590412">
    <property type="component" value="Unassembled WGS sequence"/>
</dbReference>
<keyword evidence="2" id="KW-1133">Transmembrane helix</keyword>
<proteinExistence type="predicted"/>
<dbReference type="EMBL" id="JABWAB010000001">
    <property type="protein sequence ID" value="KAF6058675.1"/>
    <property type="molecule type" value="Genomic_DNA"/>
</dbReference>
<feature type="region of interest" description="Disordered" evidence="1">
    <location>
        <begin position="102"/>
        <end position="175"/>
    </location>
</feature>
<feature type="compositionally biased region" description="Acidic residues" evidence="1">
    <location>
        <begin position="576"/>
        <end position="596"/>
    </location>
</feature>
<feature type="transmembrane region" description="Helical" evidence="2">
    <location>
        <begin position="402"/>
        <end position="426"/>
    </location>
</feature>
<accession>A0A8X7NP01</accession>
<keyword evidence="2" id="KW-0812">Transmembrane</keyword>
<feature type="compositionally biased region" description="Low complexity" evidence="1">
    <location>
        <begin position="31"/>
        <end position="41"/>
    </location>
</feature>
<reference evidence="3" key="1">
    <citation type="submission" date="2020-03" db="EMBL/GenBank/DDBJ databases">
        <title>FDA dAtabase for Regulatory Grade micrObial Sequences (FDA-ARGOS): Supporting development and validation of Infectious Disease Dx tests.</title>
        <authorList>
            <person name="Campos J."/>
            <person name="Goldberg B."/>
            <person name="Tallon L."/>
            <person name="Sadzewicz L."/>
            <person name="Vavikolanu K."/>
            <person name="Mehta A."/>
            <person name="Aluvathingal J."/>
            <person name="Nadendla S."/>
            <person name="Nandy P."/>
            <person name="Geyer C."/>
            <person name="Yan Y."/>
            <person name="Sichtig H."/>
        </authorList>
    </citation>
    <scope>NUCLEOTIDE SEQUENCE [LARGE SCALE GENOMIC DNA]</scope>
    <source>
        <strain evidence="3">FDAARGOS_652</strain>
    </source>
</reference>
<evidence type="ECO:0000256" key="1">
    <source>
        <dbReference type="SAM" id="MobiDB-lite"/>
    </source>
</evidence>